<comment type="caution">
    <text evidence="1">The sequence shown here is derived from an EMBL/GenBank/DDBJ whole genome shotgun (WGS) entry which is preliminary data.</text>
</comment>
<reference evidence="1 2" key="1">
    <citation type="submission" date="2024-07" db="EMBL/GenBank/DDBJ databases">
        <authorList>
            <person name="Akdeniz Z."/>
        </authorList>
    </citation>
    <scope>NUCLEOTIDE SEQUENCE [LARGE SCALE GENOMIC DNA]</scope>
</reference>
<protein>
    <submittedName>
        <fullName evidence="1">Uncharacterized protein</fullName>
    </submittedName>
</protein>
<sequence length="435" mass="49557">MLEVKNLIPECSLCINPTVWVDDVEYDDIIFSKVQLCQRGVWIFAISETLLFCYDLKGVCKFVLYFAQPIVSVGISLCHTELVVITKKSVYSFKTSSLIEREWFYENSPVALTTAANCAIHFDNLISAQINIQQENNQIQTTILLNLEDGSYLYNLKQRQMTLLSQIKFDFIVCNTFLLNSNILVQTVDQILVLDHQFQLQAVLSKSGTIIVNSDVNPDFSCTESIYLISDNKISQLLLQDSTQPIQSSPFNIFLSPNQLLLTVTNESELSFPQILDLVISPDNQSTGIITNTQLINTALFCYSEYHETLNVNTKFVSASIRAKKLIKNILDASELINTNEYSAVATNRDVIFVFAQTENQNLSHYFVNLKNAVQNQIYVEREDDFDLVKSYERKQLQEIANENCKALFGYVQGVDDEGYAHNRQPVTFVEEHIF</sequence>
<evidence type="ECO:0000313" key="2">
    <source>
        <dbReference type="Proteomes" id="UP001642409"/>
    </source>
</evidence>
<evidence type="ECO:0000313" key="1">
    <source>
        <dbReference type="EMBL" id="CAL5978402.1"/>
    </source>
</evidence>
<name>A0ABP1GRY0_9EUKA</name>
<proteinExistence type="predicted"/>
<accession>A0ABP1GRY0</accession>
<keyword evidence="2" id="KW-1185">Reference proteome</keyword>
<gene>
    <name evidence="1" type="ORF">HINF_LOCUS4763</name>
</gene>
<dbReference type="EMBL" id="CAXDID020000009">
    <property type="protein sequence ID" value="CAL5978402.1"/>
    <property type="molecule type" value="Genomic_DNA"/>
</dbReference>
<organism evidence="1 2">
    <name type="scientific">Hexamita inflata</name>
    <dbReference type="NCBI Taxonomy" id="28002"/>
    <lineage>
        <taxon>Eukaryota</taxon>
        <taxon>Metamonada</taxon>
        <taxon>Diplomonadida</taxon>
        <taxon>Hexamitidae</taxon>
        <taxon>Hexamitinae</taxon>
        <taxon>Hexamita</taxon>
    </lineage>
</organism>
<dbReference type="Proteomes" id="UP001642409">
    <property type="component" value="Unassembled WGS sequence"/>
</dbReference>